<evidence type="ECO:0000313" key="3">
    <source>
        <dbReference type="Proteomes" id="UP000199481"/>
    </source>
</evidence>
<keyword evidence="3" id="KW-1185">Reference proteome</keyword>
<name>A0A1H1AX00_9LACT</name>
<accession>A0A1H1AX00</accession>
<keyword evidence="1" id="KW-0812">Transmembrane</keyword>
<keyword evidence="1" id="KW-0472">Membrane</keyword>
<keyword evidence="1" id="KW-1133">Transmembrane helix</keyword>
<dbReference type="RefSeq" id="WP_089978020.1">
    <property type="nucleotide sequence ID" value="NZ_CP084916.1"/>
</dbReference>
<dbReference type="EMBL" id="FNJW01000008">
    <property type="protein sequence ID" value="SDQ44173.1"/>
    <property type="molecule type" value="Genomic_DNA"/>
</dbReference>
<organism evidence="2 3">
    <name type="scientific">Carnobacterium viridans</name>
    <dbReference type="NCBI Taxonomy" id="174587"/>
    <lineage>
        <taxon>Bacteria</taxon>
        <taxon>Bacillati</taxon>
        <taxon>Bacillota</taxon>
        <taxon>Bacilli</taxon>
        <taxon>Lactobacillales</taxon>
        <taxon>Carnobacteriaceae</taxon>
        <taxon>Carnobacterium</taxon>
    </lineage>
</organism>
<evidence type="ECO:0000313" key="2">
    <source>
        <dbReference type="EMBL" id="SDQ44173.1"/>
    </source>
</evidence>
<reference evidence="3" key="1">
    <citation type="submission" date="2016-10" db="EMBL/GenBank/DDBJ databases">
        <authorList>
            <person name="Varghese N."/>
            <person name="Submissions S."/>
        </authorList>
    </citation>
    <scope>NUCLEOTIDE SEQUENCE [LARGE SCALE GENOMIC DNA]</scope>
    <source>
        <strain evidence="3">MPL-11</strain>
    </source>
</reference>
<proteinExistence type="predicted"/>
<dbReference type="AlphaFoldDB" id="A0A1H1AX00"/>
<dbReference type="Proteomes" id="UP000199481">
    <property type="component" value="Unassembled WGS sequence"/>
</dbReference>
<gene>
    <name evidence="2" type="ORF">SAMN04487752_2293</name>
</gene>
<sequence>MRKFKTYIQKFMIGRYGVDKLSTYLLYGGLAVVVLANLFNWSIISLLGWAAIILGYYRTFSRNRTKRYQENQKFLASTRQFTRSWNQKRNKFLQRKVYKYYACPNCHKKLRVPRNKGKISIKCPHCKDQFIKKT</sequence>
<protein>
    <recommendedName>
        <fullName evidence="4">Zn-finger containing protein</fullName>
    </recommendedName>
</protein>
<dbReference type="OrthoDB" id="3174166at2"/>
<evidence type="ECO:0000256" key="1">
    <source>
        <dbReference type="SAM" id="Phobius"/>
    </source>
</evidence>
<evidence type="ECO:0008006" key="4">
    <source>
        <dbReference type="Google" id="ProtNLM"/>
    </source>
</evidence>
<feature type="transmembrane region" description="Helical" evidence="1">
    <location>
        <begin position="24"/>
        <end position="57"/>
    </location>
</feature>